<proteinExistence type="predicted"/>
<reference evidence="8" key="1">
    <citation type="submission" date="2015-05" db="EMBL/GenBank/DDBJ databases">
        <authorList>
            <person name="Fogelqvist Johan"/>
        </authorList>
    </citation>
    <scope>NUCLEOTIDE SEQUENCE [LARGE SCALE GENOMIC DNA]</scope>
</reference>
<evidence type="ECO:0000313" key="7">
    <source>
        <dbReference type="EMBL" id="CRK29577.1"/>
    </source>
</evidence>
<evidence type="ECO:0000256" key="4">
    <source>
        <dbReference type="ARBA" id="ARBA00023136"/>
    </source>
</evidence>
<evidence type="ECO:0000256" key="1">
    <source>
        <dbReference type="ARBA" id="ARBA00004370"/>
    </source>
</evidence>
<feature type="transmembrane region" description="Helical" evidence="5">
    <location>
        <begin position="134"/>
        <end position="156"/>
    </location>
</feature>
<name>A0A0G4M5X0_VERLO</name>
<feature type="transmembrane region" description="Helical" evidence="5">
    <location>
        <begin position="92"/>
        <end position="114"/>
    </location>
</feature>
<dbReference type="AlphaFoldDB" id="A0A0G4M5X0"/>
<dbReference type="InterPro" id="IPR053009">
    <property type="entry name" value="Xanthocillin_Biosynth-Assoc"/>
</dbReference>
<keyword evidence="4 5" id="KW-0472">Membrane</keyword>
<keyword evidence="2 5" id="KW-0812">Transmembrane</keyword>
<keyword evidence="3 5" id="KW-1133">Transmembrane helix</keyword>
<evidence type="ECO:0000259" key="6">
    <source>
        <dbReference type="Pfam" id="PF13664"/>
    </source>
</evidence>
<feature type="transmembrane region" description="Helical" evidence="5">
    <location>
        <begin position="239"/>
        <end position="259"/>
    </location>
</feature>
<comment type="subcellular location">
    <subcellularLocation>
        <location evidence="1">Membrane</location>
    </subcellularLocation>
</comment>
<organism evidence="7 8">
    <name type="scientific">Verticillium longisporum</name>
    <name type="common">Verticillium dahliae var. longisporum</name>
    <dbReference type="NCBI Taxonomy" id="100787"/>
    <lineage>
        <taxon>Eukaryota</taxon>
        <taxon>Fungi</taxon>
        <taxon>Dikarya</taxon>
        <taxon>Ascomycota</taxon>
        <taxon>Pezizomycotina</taxon>
        <taxon>Sordariomycetes</taxon>
        <taxon>Hypocreomycetidae</taxon>
        <taxon>Glomerellales</taxon>
        <taxon>Plectosphaerellaceae</taxon>
        <taxon>Verticillium</taxon>
    </lineage>
</organism>
<feature type="transmembrane region" description="Helical" evidence="5">
    <location>
        <begin position="51"/>
        <end position="72"/>
    </location>
</feature>
<accession>A0A0G4M5X0</accession>
<dbReference type="PANTHER" id="PTHR23241:SF106">
    <property type="entry name" value="DUF4149 DOMAIN-CONTAINING PROTEIN"/>
    <property type="match status" value="1"/>
</dbReference>
<dbReference type="Proteomes" id="UP000045706">
    <property type="component" value="Unassembled WGS sequence"/>
</dbReference>
<dbReference type="EMBL" id="CVQI01022223">
    <property type="protein sequence ID" value="CRK29577.1"/>
    <property type="molecule type" value="Genomic_DNA"/>
</dbReference>
<sequence length="266" mass="28337">MAGSIFFSPAPYHIISYGTLLGTTFFHSFVNGITMFRVLERPSFSAAQNALFPIYFALQTALPAILALTYPGSSNPLGVASGLGGLLDESNFRGTLLPIATIFVTAAVNLLSFVNGITMFRVLERPSFSAAQNALFPIYFALQTALPAILALTYPGSSNPLGVASGLSGLLDESNFRGTLLPIATIFVTGAVNLLVVLPATQKIMAARYAQEKKDGKKSYDPAPHSQEMQALNKRFGKMHGISSLLNLGTFIATIAYGFTLGSRLT</sequence>
<protein>
    <recommendedName>
        <fullName evidence="6">TMEM205-like domain-containing protein</fullName>
    </recommendedName>
</protein>
<dbReference type="InterPro" id="IPR025423">
    <property type="entry name" value="TMEM205-like"/>
</dbReference>
<gene>
    <name evidence="7" type="ORF">BN1723_000520</name>
</gene>
<evidence type="ECO:0000256" key="5">
    <source>
        <dbReference type="SAM" id="Phobius"/>
    </source>
</evidence>
<evidence type="ECO:0000256" key="3">
    <source>
        <dbReference type="ARBA" id="ARBA00022989"/>
    </source>
</evidence>
<dbReference type="PANTHER" id="PTHR23241">
    <property type="entry name" value="LATE EMBRYOGENESIS ABUNDANT PLANTS LEA-RELATED"/>
    <property type="match status" value="1"/>
</dbReference>
<evidence type="ECO:0000256" key="2">
    <source>
        <dbReference type="ARBA" id="ARBA00022692"/>
    </source>
</evidence>
<feature type="transmembrane region" description="Helical" evidence="5">
    <location>
        <begin position="14"/>
        <end position="39"/>
    </location>
</feature>
<dbReference type="GO" id="GO:0016020">
    <property type="term" value="C:membrane"/>
    <property type="evidence" value="ECO:0007669"/>
    <property type="project" value="UniProtKB-SubCell"/>
</dbReference>
<feature type="transmembrane region" description="Helical" evidence="5">
    <location>
        <begin position="176"/>
        <end position="198"/>
    </location>
</feature>
<feature type="domain" description="TMEM205-like" evidence="6">
    <location>
        <begin position="111"/>
        <end position="209"/>
    </location>
</feature>
<dbReference type="Pfam" id="PF13664">
    <property type="entry name" value="DUF4149"/>
    <property type="match status" value="1"/>
</dbReference>
<evidence type="ECO:0000313" key="8">
    <source>
        <dbReference type="Proteomes" id="UP000045706"/>
    </source>
</evidence>